<dbReference type="Pfam" id="PF05331">
    <property type="entry name" value="DUF742"/>
    <property type="match status" value="1"/>
</dbReference>
<evidence type="ECO:0000313" key="2">
    <source>
        <dbReference type="Proteomes" id="UP000053024"/>
    </source>
</evidence>
<dbReference type="OrthoDB" id="4244884at2"/>
<proteinExistence type="predicted"/>
<dbReference type="EMBL" id="LMWX01000048">
    <property type="protein sequence ID" value="KUN80364.1"/>
    <property type="molecule type" value="Genomic_DNA"/>
</dbReference>
<dbReference type="RefSeq" id="WP_061927219.1">
    <property type="nucleotide sequence ID" value="NZ_JBEYBH010000014.1"/>
</dbReference>
<protein>
    <submittedName>
        <fullName evidence="1">Multi-component regulatory system-3</fullName>
    </submittedName>
</protein>
<keyword evidence="2" id="KW-1185">Reference proteome</keyword>
<reference evidence="1 2" key="1">
    <citation type="submission" date="2015-10" db="EMBL/GenBank/DDBJ databases">
        <title>Draft genome sequence of Streptomyces bungoensis DSM 41781, type strain for the species Streptomyces bungoensis.</title>
        <authorList>
            <person name="Ruckert C."/>
            <person name="Winkler A."/>
            <person name="Kalinowski J."/>
            <person name="Kampfer P."/>
            <person name="Glaeser S."/>
        </authorList>
    </citation>
    <scope>NUCLEOTIDE SEQUENCE [LARGE SCALE GENOMIC DNA]</scope>
    <source>
        <strain evidence="1 2">DSM 41781</strain>
    </source>
</reference>
<accession>A0A101SUC4</accession>
<dbReference type="PANTHER" id="PTHR36221:SF1">
    <property type="entry name" value="DUF742 DOMAIN-CONTAINING PROTEIN"/>
    <property type="match status" value="1"/>
</dbReference>
<evidence type="ECO:0000313" key="1">
    <source>
        <dbReference type="EMBL" id="KUN80364.1"/>
    </source>
</evidence>
<name>A0A101SUC4_9ACTN</name>
<comment type="caution">
    <text evidence="1">The sequence shown here is derived from an EMBL/GenBank/DDBJ whole genome shotgun (WGS) entry which is preliminary data.</text>
</comment>
<dbReference type="PANTHER" id="PTHR36221">
    <property type="entry name" value="DUF742 DOMAIN-CONTAINING PROTEIN"/>
    <property type="match status" value="1"/>
</dbReference>
<dbReference type="InterPro" id="IPR007995">
    <property type="entry name" value="DUF742"/>
</dbReference>
<dbReference type="AlphaFoldDB" id="A0A101SUC4"/>
<sequence length="130" mass="14101">MPDDPGGAHRPLLDDVLGRMVRPYTVSEGRTRPTCHFDLMTMVVATGVTLRGTLGLDHARVLELCRTPVSVAEIAGRTRMPATVIKVLLSDLVERDAVVARPFNLATHGPTAAPDLDLLEALRDGLLKRL</sequence>
<dbReference type="STRING" id="285568.AQJ66_26890"/>
<gene>
    <name evidence="1" type="ORF">AQJ66_26890</name>
</gene>
<dbReference type="Proteomes" id="UP000053024">
    <property type="component" value="Unassembled WGS sequence"/>
</dbReference>
<organism evidence="1 2">
    <name type="scientific">Streptomyces bungoensis</name>
    <dbReference type="NCBI Taxonomy" id="285568"/>
    <lineage>
        <taxon>Bacteria</taxon>
        <taxon>Bacillati</taxon>
        <taxon>Actinomycetota</taxon>
        <taxon>Actinomycetes</taxon>
        <taxon>Kitasatosporales</taxon>
        <taxon>Streptomycetaceae</taxon>
        <taxon>Streptomyces</taxon>
    </lineage>
</organism>